<dbReference type="InterPro" id="IPR001937">
    <property type="entry name" value="GalP_UDPtransf1"/>
</dbReference>
<evidence type="ECO:0000256" key="6">
    <source>
        <dbReference type="ARBA" id="ARBA00022833"/>
    </source>
</evidence>
<keyword evidence="3 12" id="KW-0808">Transferase</keyword>
<dbReference type="NCBIfam" id="TIGR00209">
    <property type="entry name" value="galT_1"/>
    <property type="match status" value="1"/>
</dbReference>
<comment type="caution">
    <text evidence="12">The sequence shown here is derived from an EMBL/GenBank/DDBJ whole genome shotgun (WGS) entry which is preliminary data.</text>
</comment>
<dbReference type="InterPro" id="IPR036265">
    <property type="entry name" value="HIT-like_sf"/>
</dbReference>
<dbReference type="EMBL" id="MWBQ01000066">
    <property type="protein sequence ID" value="OQA58786.1"/>
    <property type="molecule type" value="Genomic_DNA"/>
</dbReference>
<comment type="caution">
    <text evidence="10">Lacks conserved residue(s) required for the propagation of feature annotation.</text>
</comment>
<evidence type="ECO:0000256" key="4">
    <source>
        <dbReference type="ARBA" id="ARBA00022695"/>
    </source>
</evidence>
<dbReference type="SUPFAM" id="SSF54197">
    <property type="entry name" value="HIT-like"/>
    <property type="match status" value="2"/>
</dbReference>
<dbReference type="PANTHER" id="PTHR42763">
    <property type="entry name" value="ADP-GLUCOSE PHOSPHORYLASE"/>
    <property type="match status" value="1"/>
</dbReference>
<evidence type="ECO:0000256" key="1">
    <source>
        <dbReference type="ARBA" id="ARBA00001947"/>
    </source>
</evidence>
<dbReference type="Proteomes" id="UP000485569">
    <property type="component" value="Unassembled WGS sequence"/>
</dbReference>
<dbReference type="InterPro" id="IPR011146">
    <property type="entry name" value="HIT-like"/>
</dbReference>
<comment type="similarity">
    <text evidence="2">Belongs to the galactose-1-phosphate uridylyltransferase type 1 family.</text>
</comment>
<keyword evidence="4 12" id="KW-0548">Nucleotidyltransferase</keyword>
<sequence>MSELRKDPVVDRWVIIANERSLKPYDFGVHGEIRKPGPCVFCEGMEMHTPKEVFSVRDKHTEINQPGWRVRVVPNKFPALRIEEPFAHCIDGICESLSGSGAHEVIIETPDHYLELGDLSVKHIAEVMYVYRERMCDLERDHRFRYCIIFKNQGALAGASIQHAHSQLIAIPVIPKRVKEELLGADKYYQEKGHCIFCDIVQYHQNNNQRMIIENEQFLAFVPYAPRFPYEIWILPKKHSSHFMKIEDQELNYLSEILKKLLVSMKKSLNDSPYNLILHAAPFERKEEKSYQDSYHWHMEMLPTITKVAGFEWGTGFYINPVIPENAAEILRKNIPIKI</sequence>
<dbReference type="InterPro" id="IPR005850">
    <property type="entry name" value="GalP_Utransf_C"/>
</dbReference>
<evidence type="ECO:0000256" key="10">
    <source>
        <dbReference type="PROSITE-ProRule" id="PRU00464"/>
    </source>
</evidence>
<feature type="active site" description="Tele-UMP-histidine intermediate" evidence="9">
    <location>
        <position position="165"/>
    </location>
</feature>
<name>A0A1V5SW71_9BACT</name>
<dbReference type="GO" id="GO:0006012">
    <property type="term" value="P:galactose metabolic process"/>
    <property type="evidence" value="ECO:0007669"/>
    <property type="project" value="UniProtKB-UniRule"/>
</dbReference>
<organism evidence="12">
    <name type="scientific">Candidatus Atribacter allofermentans</name>
    <dbReference type="NCBI Taxonomy" id="1852833"/>
    <lineage>
        <taxon>Bacteria</taxon>
        <taxon>Pseudomonadati</taxon>
        <taxon>Atribacterota</taxon>
        <taxon>Atribacteria</taxon>
        <taxon>Atribacterales</taxon>
        <taxon>Atribacteraceae</taxon>
        <taxon>Atribacter</taxon>
    </lineage>
</organism>
<keyword evidence="7" id="KW-0119">Carbohydrate metabolism</keyword>
<dbReference type="GO" id="GO:0008270">
    <property type="term" value="F:zinc ion binding"/>
    <property type="evidence" value="ECO:0007669"/>
    <property type="project" value="InterPro"/>
</dbReference>
<dbReference type="PROSITE" id="PS51084">
    <property type="entry name" value="HIT_2"/>
    <property type="match status" value="1"/>
</dbReference>
<evidence type="ECO:0000256" key="8">
    <source>
        <dbReference type="NCBIfam" id="TIGR00209"/>
    </source>
</evidence>
<dbReference type="GO" id="GO:0008108">
    <property type="term" value="F:UDP-glucose:hexose-1-phosphate uridylyltransferase activity"/>
    <property type="evidence" value="ECO:0007669"/>
    <property type="project" value="UniProtKB-UniRule"/>
</dbReference>
<evidence type="ECO:0000256" key="9">
    <source>
        <dbReference type="PIRSR" id="PIRSR000808-1"/>
    </source>
</evidence>
<dbReference type="Pfam" id="PF02744">
    <property type="entry name" value="GalP_UDP_tr_C"/>
    <property type="match status" value="1"/>
</dbReference>
<dbReference type="InterPro" id="IPR053177">
    <property type="entry name" value="ADP-glucose_phosphorylase"/>
</dbReference>
<dbReference type="InterPro" id="IPR005849">
    <property type="entry name" value="GalP_Utransf_N"/>
</dbReference>
<evidence type="ECO:0000256" key="3">
    <source>
        <dbReference type="ARBA" id="ARBA00022679"/>
    </source>
</evidence>
<dbReference type="Pfam" id="PF01087">
    <property type="entry name" value="GalP_UDP_transf"/>
    <property type="match status" value="1"/>
</dbReference>
<keyword evidence="5" id="KW-0479">Metal-binding</keyword>
<evidence type="ECO:0000256" key="7">
    <source>
        <dbReference type="ARBA" id="ARBA00023277"/>
    </source>
</evidence>
<protein>
    <recommendedName>
        <fullName evidence="8">Galactose-1-phosphate uridylyltransferase</fullName>
        <ecNumber evidence="8">2.7.7.12</ecNumber>
    </recommendedName>
</protein>
<comment type="cofactor">
    <cofactor evidence="1">
        <name>Zn(2+)</name>
        <dbReference type="ChEBI" id="CHEBI:29105"/>
    </cofactor>
</comment>
<dbReference type="AlphaFoldDB" id="A0A1V5SW71"/>
<dbReference type="PIRSF" id="PIRSF000808">
    <property type="entry name" value="GalT"/>
    <property type="match status" value="1"/>
</dbReference>
<evidence type="ECO:0000256" key="5">
    <source>
        <dbReference type="ARBA" id="ARBA00022723"/>
    </source>
</evidence>
<accession>A0A1V5SW71</accession>
<dbReference type="Gene3D" id="3.30.428.10">
    <property type="entry name" value="HIT-like"/>
    <property type="match status" value="2"/>
</dbReference>
<feature type="domain" description="HIT" evidence="11">
    <location>
        <begin position="196"/>
        <end position="311"/>
    </location>
</feature>
<reference evidence="12" key="1">
    <citation type="submission" date="2017-02" db="EMBL/GenBank/DDBJ databases">
        <title>Delving into the versatile metabolic prowess of the omnipresent phylum Bacteroidetes.</title>
        <authorList>
            <person name="Nobu M.K."/>
            <person name="Mei R."/>
            <person name="Narihiro T."/>
            <person name="Kuroda K."/>
            <person name="Liu W.-T."/>
        </authorList>
    </citation>
    <scope>NUCLEOTIDE SEQUENCE</scope>
    <source>
        <strain evidence="12">ADurb.Bin276</strain>
    </source>
</reference>
<evidence type="ECO:0000313" key="12">
    <source>
        <dbReference type="EMBL" id="OQA58786.1"/>
    </source>
</evidence>
<evidence type="ECO:0000256" key="2">
    <source>
        <dbReference type="ARBA" id="ARBA00010951"/>
    </source>
</evidence>
<proteinExistence type="inferred from homology"/>
<dbReference type="PANTHER" id="PTHR42763:SF1">
    <property type="entry name" value="UDP-GLUCOSE--HEXOSE-1-PHOSPHATE URIDYLYLTRANSFERASE"/>
    <property type="match status" value="1"/>
</dbReference>
<keyword evidence="6" id="KW-0862">Zinc</keyword>
<dbReference type="EC" id="2.7.7.12" evidence="8"/>
<evidence type="ECO:0000259" key="11">
    <source>
        <dbReference type="PROSITE" id="PS51084"/>
    </source>
</evidence>
<gene>
    <name evidence="12" type="primary">galT</name>
    <name evidence="12" type="ORF">BWY41_00995</name>
</gene>